<organism evidence="5">
    <name type="scientific">marine metagenome</name>
    <dbReference type="NCBI Taxonomy" id="408172"/>
    <lineage>
        <taxon>unclassified sequences</taxon>
        <taxon>metagenomes</taxon>
        <taxon>ecological metagenomes</taxon>
    </lineage>
</organism>
<dbReference type="AlphaFoldDB" id="A0A382Q712"/>
<dbReference type="Pfam" id="PF00106">
    <property type="entry name" value="adh_short"/>
    <property type="match status" value="1"/>
</dbReference>
<keyword evidence="2" id="KW-0560">Oxidoreductase</keyword>
<dbReference type="SUPFAM" id="SSF51735">
    <property type="entry name" value="NAD(P)-binding Rossmann-fold domains"/>
    <property type="match status" value="1"/>
</dbReference>
<dbReference type="InterPro" id="IPR002347">
    <property type="entry name" value="SDR_fam"/>
</dbReference>
<evidence type="ECO:0000256" key="4">
    <source>
        <dbReference type="ARBA" id="ARBA00023098"/>
    </source>
</evidence>
<keyword evidence="4" id="KW-0443">Lipid metabolism</keyword>
<sequence>MISDLPTSTGRVISEDLVAKGFSTSFVECDVSNENDVKRLMCSTIKSYGRLDILIACAGILHGATIEIENFDSVTFDQVLDVNVRGTFLCVKHAVRAMGNIGGVILLLASGAGVTSSSSSYAYGASKGAVHGLSL</sequence>
<evidence type="ECO:0008006" key="6">
    <source>
        <dbReference type="Google" id="ProtNLM"/>
    </source>
</evidence>
<proteinExistence type="inferred from homology"/>
<comment type="similarity">
    <text evidence="1">Belongs to the short-chain dehydrogenases/reductases (SDR) family.</text>
</comment>
<dbReference type="EMBL" id="UINC01112057">
    <property type="protein sequence ID" value="SVC80715.1"/>
    <property type="molecule type" value="Genomic_DNA"/>
</dbReference>
<dbReference type="InterPro" id="IPR036291">
    <property type="entry name" value="NAD(P)-bd_dom_sf"/>
</dbReference>
<evidence type="ECO:0000313" key="5">
    <source>
        <dbReference type="EMBL" id="SVC80715.1"/>
    </source>
</evidence>
<dbReference type="PANTHER" id="PTHR43180">
    <property type="entry name" value="3-OXOACYL-(ACYL-CARRIER-PROTEIN) REDUCTASE (AFU_ORTHOLOGUE AFUA_6G11210)"/>
    <property type="match status" value="1"/>
</dbReference>
<reference evidence="5" key="1">
    <citation type="submission" date="2018-05" db="EMBL/GenBank/DDBJ databases">
        <authorList>
            <person name="Lanie J.A."/>
            <person name="Ng W.-L."/>
            <person name="Kazmierczak K.M."/>
            <person name="Andrzejewski T.M."/>
            <person name="Davidsen T.M."/>
            <person name="Wayne K.J."/>
            <person name="Tettelin H."/>
            <person name="Glass J.I."/>
            <person name="Rusch D."/>
            <person name="Podicherti R."/>
            <person name="Tsui H.-C.T."/>
            <person name="Winkler M.E."/>
        </authorList>
    </citation>
    <scope>NUCLEOTIDE SEQUENCE</scope>
</reference>
<evidence type="ECO:0000256" key="1">
    <source>
        <dbReference type="ARBA" id="ARBA00006484"/>
    </source>
</evidence>
<dbReference type="PANTHER" id="PTHR43180:SF28">
    <property type="entry name" value="NAD(P)-BINDING ROSSMANN-FOLD SUPERFAMILY PROTEIN"/>
    <property type="match status" value="1"/>
</dbReference>
<dbReference type="PRINTS" id="PR00080">
    <property type="entry name" value="SDRFAMILY"/>
</dbReference>
<name>A0A382Q712_9ZZZZ</name>
<feature type="non-terminal residue" evidence="5">
    <location>
        <position position="135"/>
    </location>
</feature>
<dbReference type="CDD" id="cd05233">
    <property type="entry name" value="SDR_c"/>
    <property type="match status" value="1"/>
</dbReference>
<evidence type="ECO:0000256" key="2">
    <source>
        <dbReference type="ARBA" id="ARBA00023002"/>
    </source>
</evidence>
<dbReference type="GO" id="GO:0016491">
    <property type="term" value="F:oxidoreductase activity"/>
    <property type="evidence" value="ECO:0007669"/>
    <property type="project" value="UniProtKB-KW"/>
</dbReference>
<gene>
    <name evidence="5" type="ORF">METZ01_LOCUS333569</name>
</gene>
<keyword evidence="3" id="KW-0520">NAD</keyword>
<dbReference type="PRINTS" id="PR00081">
    <property type="entry name" value="GDHRDH"/>
</dbReference>
<accession>A0A382Q712</accession>
<dbReference type="GO" id="GO:0006629">
    <property type="term" value="P:lipid metabolic process"/>
    <property type="evidence" value="ECO:0007669"/>
    <property type="project" value="UniProtKB-KW"/>
</dbReference>
<evidence type="ECO:0000256" key="3">
    <source>
        <dbReference type="ARBA" id="ARBA00023027"/>
    </source>
</evidence>
<dbReference type="Gene3D" id="3.40.50.720">
    <property type="entry name" value="NAD(P)-binding Rossmann-like Domain"/>
    <property type="match status" value="1"/>
</dbReference>
<protein>
    <recommendedName>
        <fullName evidence="6">Short-chain dehydrogenase/reductase SDR</fullName>
    </recommendedName>
</protein>